<reference evidence="2 3" key="1">
    <citation type="submission" date="2020-10" db="EMBL/GenBank/DDBJ databases">
        <title>Pygocentrus nattereri (red-bellied piranha) genome, fPygNat1, primary haplotype.</title>
        <authorList>
            <person name="Myers G."/>
            <person name="Meyer A."/>
            <person name="Karagic N."/>
            <person name="Pippel M."/>
            <person name="Winkler S."/>
            <person name="Tracey A."/>
            <person name="Wood J."/>
            <person name="Formenti G."/>
            <person name="Howe K."/>
            <person name="Fedrigo O."/>
            <person name="Jarvis E.D."/>
        </authorList>
    </citation>
    <scope>NUCLEOTIDE SEQUENCE [LARGE SCALE GENOMIC DNA]</scope>
</reference>
<sequence length="55" mass="5876">MLIKLRSAATLNSYVSPVSLPSSFPSAGIMCMVSGWGNTQPVKYLWSPAGDILCE</sequence>
<dbReference type="GO" id="GO:0004252">
    <property type="term" value="F:serine-type endopeptidase activity"/>
    <property type="evidence" value="ECO:0007669"/>
    <property type="project" value="InterPro"/>
</dbReference>
<dbReference type="GO" id="GO:0006508">
    <property type="term" value="P:proteolysis"/>
    <property type="evidence" value="ECO:0007669"/>
    <property type="project" value="InterPro"/>
</dbReference>
<dbReference type="STRING" id="42514.ENSPNAP00000018473"/>
<dbReference type="Ensembl" id="ENSPNAT00000038982.2">
    <property type="protein sequence ID" value="ENSPNAP00000018473.1"/>
    <property type="gene ID" value="ENSPNAG00000024855.2"/>
</dbReference>
<evidence type="ECO:0000313" key="3">
    <source>
        <dbReference type="Proteomes" id="UP001501920"/>
    </source>
</evidence>
<feature type="domain" description="Peptidase S1" evidence="1">
    <location>
        <begin position="1"/>
        <end position="42"/>
    </location>
</feature>
<proteinExistence type="predicted"/>
<dbReference type="AlphaFoldDB" id="A0A3B4D4T7"/>
<name>A0A3B4D4T7_PYGNA</name>
<organism evidence="2 3">
    <name type="scientific">Pygocentrus nattereri</name>
    <name type="common">Red-bellied piranha</name>
    <dbReference type="NCBI Taxonomy" id="42514"/>
    <lineage>
        <taxon>Eukaryota</taxon>
        <taxon>Metazoa</taxon>
        <taxon>Chordata</taxon>
        <taxon>Craniata</taxon>
        <taxon>Vertebrata</taxon>
        <taxon>Euteleostomi</taxon>
        <taxon>Actinopterygii</taxon>
        <taxon>Neopterygii</taxon>
        <taxon>Teleostei</taxon>
        <taxon>Ostariophysi</taxon>
        <taxon>Characiformes</taxon>
        <taxon>Characoidei</taxon>
        <taxon>Pygocentrus</taxon>
    </lineage>
</organism>
<dbReference type="GeneTree" id="ENSGT00980000202204"/>
<evidence type="ECO:0000259" key="1">
    <source>
        <dbReference type="Pfam" id="PF00089"/>
    </source>
</evidence>
<dbReference type="InterPro" id="IPR001254">
    <property type="entry name" value="Trypsin_dom"/>
</dbReference>
<dbReference type="Gene3D" id="2.40.10.10">
    <property type="entry name" value="Trypsin-like serine proteases"/>
    <property type="match status" value="1"/>
</dbReference>
<accession>A0A3B4D4T7</accession>
<dbReference type="SUPFAM" id="SSF50494">
    <property type="entry name" value="Trypsin-like serine proteases"/>
    <property type="match status" value="1"/>
</dbReference>
<dbReference type="InterPro" id="IPR009003">
    <property type="entry name" value="Peptidase_S1_PA"/>
</dbReference>
<protein>
    <recommendedName>
        <fullName evidence="1">Peptidase S1 domain-containing protein</fullName>
    </recommendedName>
</protein>
<dbReference type="Proteomes" id="UP001501920">
    <property type="component" value="Chromosome 3"/>
</dbReference>
<dbReference type="InterPro" id="IPR043504">
    <property type="entry name" value="Peptidase_S1_PA_chymotrypsin"/>
</dbReference>
<evidence type="ECO:0000313" key="2">
    <source>
        <dbReference type="Ensembl" id="ENSPNAP00000018473.1"/>
    </source>
</evidence>
<reference evidence="2" key="3">
    <citation type="submission" date="2025-09" db="UniProtKB">
        <authorList>
            <consortium name="Ensembl"/>
        </authorList>
    </citation>
    <scope>IDENTIFICATION</scope>
</reference>
<dbReference type="Pfam" id="PF00089">
    <property type="entry name" value="Trypsin"/>
    <property type="match status" value="1"/>
</dbReference>
<keyword evidence="3" id="KW-1185">Reference proteome</keyword>
<reference evidence="2" key="2">
    <citation type="submission" date="2025-08" db="UniProtKB">
        <authorList>
            <consortium name="Ensembl"/>
        </authorList>
    </citation>
    <scope>IDENTIFICATION</scope>
</reference>